<accession>A0ACB6QAU1</accession>
<protein>
    <submittedName>
        <fullName evidence="1">Actin-like ATPase domain-containing protein</fullName>
    </submittedName>
</protein>
<organism evidence="1 2">
    <name type="scientific">Lindgomyces ingoldianus</name>
    <dbReference type="NCBI Taxonomy" id="673940"/>
    <lineage>
        <taxon>Eukaryota</taxon>
        <taxon>Fungi</taxon>
        <taxon>Dikarya</taxon>
        <taxon>Ascomycota</taxon>
        <taxon>Pezizomycotina</taxon>
        <taxon>Dothideomycetes</taxon>
        <taxon>Pleosporomycetidae</taxon>
        <taxon>Pleosporales</taxon>
        <taxon>Lindgomycetaceae</taxon>
        <taxon>Lindgomyces</taxon>
    </lineage>
</organism>
<keyword evidence="2" id="KW-1185">Reference proteome</keyword>
<dbReference type="Proteomes" id="UP000799755">
    <property type="component" value="Unassembled WGS sequence"/>
</dbReference>
<dbReference type="EMBL" id="MU003540">
    <property type="protein sequence ID" value="KAF2464027.1"/>
    <property type="molecule type" value="Genomic_DNA"/>
</dbReference>
<name>A0ACB6QAU1_9PLEO</name>
<sequence length="409" mass="45126">MDSRTKDRLSEALSKMSLLGDDDSDRMVIALDFGTTYSGIAYAFSSKPDEVHCVTEWPGSSKTVPKAPTVLKYQNRNEFKWGYELDRTAEEKIVGIKLLLDPDQKRPLFDTAGAAATKAEIAKLGKPPADIASDYIAAIYKHALKVIYGKVPKAYLDMLDKYFVLSVPAVWSDKAKDATLRAARNAGISPIELIKEPEAAAMYTLHYLKHQGMEVGDAITICDAGGGTVDLVSYEILNLDPLELKELVPSTGGIAGSLMINKRFENWVKDMVGERTFLDLKETDAYRRAMKDFDETIKPSFRGKNDETAYVNFPMAKIKDNSSKGIKSNTLTLSVPDMEDIFQPVFEEIDKLVTHQVNEVRLKRMSSGHPKGAAIKAIFLVGGFGESLYLKENLAATHTGTQVIQPNGA</sequence>
<evidence type="ECO:0000313" key="1">
    <source>
        <dbReference type="EMBL" id="KAF2464027.1"/>
    </source>
</evidence>
<proteinExistence type="predicted"/>
<evidence type="ECO:0000313" key="2">
    <source>
        <dbReference type="Proteomes" id="UP000799755"/>
    </source>
</evidence>
<comment type="caution">
    <text evidence="1">The sequence shown here is derived from an EMBL/GenBank/DDBJ whole genome shotgun (WGS) entry which is preliminary data.</text>
</comment>
<reference evidence="1" key="1">
    <citation type="journal article" date="2020" name="Stud. Mycol.">
        <title>101 Dothideomycetes genomes: a test case for predicting lifestyles and emergence of pathogens.</title>
        <authorList>
            <person name="Haridas S."/>
            <person name="Albert R."/>
            <person name="Binder M."/>
            <person name="Bloem J."/>
            <person name="Labutti K."/>
            <person name="Salamov A."/>
            <person name="Andreopoulos B."/>
            <person name="Baker S."/>
            <person name="Barry K."/>
            <person name="Bills G."/>
            <person name="Bluhm B."/>
            <person name="Cannon C."/>
            <person name="Castanera R."/>
            <person name="Culley D."/>
            <person name="Daum C."/>
            <person name="Ezra D."/>
            <person name="Gonzalez J."/>
            <person name="Henrissat B."/>
            <person name="Kuo A."/>
            <person name="Liang C."/>
            <person name="Lipzen A."/>
            <person name="Lutzoni F."/>
            <person name="Magnuson J."/>
            <person name="Mondo S."/>
            <person name="Nolan M."/>
            <person name="Ohm R."/>
            <person name="Pangilinan J."/>
            <person name="Park H.-J."/>
            <person name="Ramirez L."/>
            <person name="Alfaro M."/>
            <person name="Sun H."/>
            <person name="Tritt A."/>
            <person name="Yoshinaga Y."/>
            <person name="Zwiers L.-H."/>
            <person name="Turgeon B."/>
            <person name="Goodwin S."/>
            <person name="Spatafora J."/>
            <person name="Crous P."/>
            <person name="Grigoriev I."/>
        </authorList>
    </citation>
    <scope>NUCLEOTIDE SEQUENCE</scope>
    <source>
        <strain evidence="1">ATCC 200398</strain>
    </source>
</reference>
<gene>
    <name evidence="1" type="ORF">BDR25DRAFT_346856</name>
</gene>